<evidence type="ECO:0000259" key="1">
    <source>
        <dbReference type="Pfam" id="PF00117"/>
    </source>
</evidence>
<evidence type="ECO:0000313" key="3">
    <source>
        <dbReference type="EMBL" id="PHV58126.1"/>
    </source>
</evidence>
<accession>A0A081JHK3</accession>
<dbReference type="EMBL" id="PEBN01000016">
    <property type="protein sequence ID" value="PHV58126.1"/>
    <property type="molecule type" value="Genomic_DNA"/>
</dbReference>
<dbReference type="GO" id="GO:0005829">
    <property type="term" value="C:cytosol"/>
    <property type="evidence" value="ECO:0007669"/>
    <property type="project" value="TreeGrafter"/>
</dbReference>
<feature type="domain" description="Glutamine amidotransferase" evidence="1">
    <location>
        <begin position="23"/>
        <end position="183"/>
    </location>
</feature>
<dbReference type="Proteomes" id="UP000221763">
    <property type="component" value="Unassembled WGS sequence"/>
</dbReference>
<proteinExistence type="predicted"/>
<name>A0A081JHK3_STRMC</name>
<reference evidence="7" key="3">
    <citation type="submission" date="2022-11" db="EMBL/GenBank/DDBJ databases">
        <title>Streptococcus macedonicus and Acinetobacter baumannii: co-inhabitants of the cheese production environment.</title>
        <authorList>
            <person name="Johnson J."/>
            <person name="Curtin C."/>
            <person name="Waite-Cusic J."/>
        </authorList>
    </citation>
    <scope>NUCLEOTIDE SEQUENCE [LARGE SCALE GENOMIC DNA]</scope>
    <source>
        <strain evidence="7">E28</strain>
    </source>
</reference>
<reference evidence="4" key="4">
    <citation type="submission" date="2022-11" db="EMBL/GenBank/DDBJ databases">
        <authorList>
            <person name="Johnson J.D."/>
        </authorList>
    </citation>
    <scope>NUCLEOTIDE SEQUENCE</scope>
    <source>
        <strain evidence="2">E28</strain>
        <strain evidence="4">E37</strain>
    </source>
</reference>
<dbReference type="SUPFAM" id="SSF52317">
    <property type="entry name" value="Class I glutamine amidotransferase-like"/>
    <property type="match status" value="1"/>
</dbReference>
<protein>
    <submittedName>
        <fullName evidence="4">GMP synthase</fullName>
        <ecNumber evidence="3">6.3.5.2</ecNumber>
    </submittedName>
</protein>
<reference evidence="3 5" key="1">
    <citation type="submission" date="2017-10" db="EMBL/GenBank/DDBJ databases">
        <title>Whole-genome sequence of three Streptococcus macedonicus strains isolated from Italian cheeses of the Veneto region.</title>
        <authorList>
            <person name="Treu L."/>
            <person name="De Diego-Diaz B."/>
            <person name="Papadimitriou K."/>
            <person name="Tsakalidou E."/>
            <person name="Corich V."/>
            <person name="Giacomini A."/>
        </authorList>
    </citation>
    <scope>NUCLEOTIDE SEQUENCE [LARGE SCALE GENOMIC DNA]</scope>
    <source>
        <strain evidence="3 5">19AS</strain>
    </source>
</reference>
<dbReference type="OMA" id="TSMLHWH"/>
<dbReference type="EC" id="6.3.5.2" evidence="3"/>
<evidence type="ECO:0000313" key="2">
    <source>
        <dbReference type="EMBL" id="MCW8677243.1"/>
    </source>
</evidence>
<reference evidence="7" key="5">
    <citation type="submission" date="2023-07" db="EMBL/GenBank/DDBJ databases">
        <title>Streptococcus macedonicus and Acinetobacter baumannii: co-inhabitants of the cheese production environment.</title>
        <authorList>
            <person name="Johnson J."/>
            <person name="Curtin C."/>
            <person name="Waite-Cusic J."/>
        </authorList>
    </citation>
    <scope>NUCLEOTIDE SEQUENCE [LARGE SCALE GENOMIC DNA]</scope>
    <source>
        <strain evidence="7">E28</strain>
    </source>
</reference>
<keyword evidence="7" id="KW-1185">Reference proteome</keyword>
<evidence type="ECO:0000313" key="7">
    <source>
        <dbReference type="Proteomes" id="UP001209889"/>
    </source>
</evidence>
<dbReference type="Proteomes" id="UP001156410">
    <property type="component" value="Chromosome"/>
</dbReference>
<evidence type="ECO:0000313" key="6">
    <source>
        <dbReference type="Proteomes" id="UP001156410"/>
    </source>
</evidence>
<reference evidence="4" key="2">
    <citation type="submission" date="2022-11" db="EMBL/GenBank/DDBJ databases">
        <title>Streptococcus macedonicus and Acinetobacter baumannii: co-inhabitants of the cheese production environment.</title>
        <authorList>
            <person name="Johnson J."/>
        </authorList>
    </citation>
    <scope>NUCLEOTIDE SEQUENCE</scope>
    <source>
        <strain evidence="4">E37</strain>
    </source>
</reference>
<dbReference type="NCBIfam" id="NF006098">
    <property type="entry name" value="PRK08250.1"/>
    <property type="match status" value="1"/>
</dbReference>
<dbReference type="PANTHER" id="PTHR42695">
    <property type="entry name" value="GLUTAMINE AMIDOTRANSFERASE YLR126C-RELATED"/>
    <property type="match status" value="1"/>
</dbReference>
<dbReference type="PROSITE" id="PS51273">
    <property type="entry name" value="GATASE_TYPE_1"/>
    <property type="match status" value="1"/>
</dbReference>
<dbReference type="Proteomes" id="UP001209889">
    <property type="component" value="Unassembled WGS sequence"/>
</dbReference>
<keyword evidence="3" id="KW-0436">Ligase</keyword>
<dbReference type="GeneID" id="93936346"/>
<dbReference type="Pfam" id="PF00117">
    <property type="entry name" value="GATase"/>
    <property type="match status" value="1"/>
</dbReference>
<dbReference type="InterPro" id="IPR044992">
    <property type="entry name" value="ChyE-like"/>
</dbReference>
<dbReference type="EMBL" id="CP113440">
    <property type="protein sequence ID" value="WAK64199.1"/>
    <property type="molecule type" value="Genomic_DNA"/>
</dbReference>
<dbReference type="GO" id="GO:0003922">
    <property type="term" value="F:GMP synthase (glutamine-hydrolyzing) activity"/>
    <property type="evidence" value="ECO:0007669"/>
    <property type="project" value="UniProtKB-EC"/>
</dbReference>
<evidence type="ECO:0000313" key="5">
    <source>
        <dbReference type="Proteomes" id="UP000221763"/>
    </source>
</evidence>
<sequence length="234" mass="26042">MRIHFIVHEAFEAPGAYYDWAIKRGHDVTMTKLYQGEKLPKNSSGIDLLIVMGGPQSPRTTVAECPHFDAQAEISLIKEAISQDERVLGICLGAQLLGEAYGASVERSPEKEIGNYPITLTEAGLANCNLSHIGTSAIVGHWHGDMPGLIPQAKILATSQGCPRQIVKYSDKHYAFQCHLEFSKPLIEGLLAEEVDYDEQVKIHSYFQAANEMLSYDYSEMNHILEQFLDAFTK</sequence>
<gene>
    <name evidence="3" type="ORF">CS009_03670</name>
    <name evidence="4" type="ORF">OQG81_05070</name>
    <name evidence="2" type="ORF">OQH01_01480</name>
</gene>
<dbReference type="AlphaFoldDB" id="A0A081JHK3"/>
<dbReference type="RefSeq" id="WP_014294403.1">
    <property type="nucleotide sequence ID" value="NZ_CP113440.1"/>
</dbReference>
<dbReference type="InterPro" id="IPR029062">
    <property type="entry name" value="Class_I_gatase-like"/>
</dbReference>
<reference evidence="2" key="6">
    <citation type="submission" date="2024-05" db="EMBL/GenBank/DDBJ databases">
        <title>Streptococcus macedonicus and Acinetobacter baumannii: co-inhabitants of the cheese production environment.</title>
        <authorList>
            <person name="Johnson J."/>
            <person name="Curtin C."/>
            <person name="Waite-Cusic J."/>
        </authorList>
    </citation>
    <scope>NUCLEOTIDE SEQUENCE</scope>
    <source>
        <strain evidence="2">E28</strain>
    </source>
</reference>
<dbReference type="CDD" id="cd01741">
    <property type="entry name" value="GATase1_1"/>
    <property type="match status" value="1"/>
</dbReference>
<dbReference type="Gene3D" id="3.40.50.880">
    <property type="match status" value="1"/>
</dbReference>
<dbReference type="InterPro" id="IPR017926">
    <property type="entry name" value="GATASE"/>
</dbReference>
<evidence type="ECO:0000313" key="4">
    <source>
        <dbReference type="EMBL" id="WAK64199.1"/>
    </source>
</evidence>
<dbReference type="FunFam" id="3.40.50.880:FF:000033">
    <property type="entry name" value="Glutamine amidotransferase class-I"/>
    <property type="match status" value="1"/>
</dbReference>
<organism evidence="4 6">
    <name type="scientific">Streptococcus macedonicus</name>
    <name type="common">Streptococcus gallolyticus macedonicus</name>
    <dbReference type="NCBI Taxonomy" id="59310"/>
    <lineage>
        <taxon>Bacteria</taxon>
        <taxon>Bacillati</taxon>
        <taxon>Bacillota</taxon>
        <taxon>Bacilli</taxon>
        <taxon>Lactobacillales</taxon>
        <taxon>Streptococcaceae</taxon>
        <taxon>Streptococcus</taxon>
    </lineage>
</organism>
<dbReference type="PANTHER" id="PTHR42695:SF5">
    <property type="entry name" value="GLUTAMINE AMIDOTRANSFERASE YLR126C-RELATED"/>
    <property type="match status" value="1"/>
</dbReference>
<dbReference type="EMBL" id="JAPHJC010000003">
    <property type="protein sequence ID" value="MCW8677243.1"/>
    <property type="molecule type" value="Genomic_DNA"/>
</dbReference>